<keyword evidence="8" id="KW-0175">Coiled coil</keyword>
<keyword evidence="13" id="KW-1185">Reference proteome</keyword>
<feature type="region of interest" description="Disordered" evidence="9">
    <location>
        <begin position="577"/>
        <end position="625"/>
    </location>
</feature>
<dbReference type="PROSITE" id="PS51192">
    <property type="entry name" value="HELICASE_ATP_BIND_1"/>
    <property type="match status" value="1"/>
</dbReference>
<dbReference type="GO" id="GO:0003723">
    <property type="term" value="F:RNA binding"/>
    <property type="evidence" value="ECO:0007669"/>
    <property type="project" value="TreeGrafter"/>
</dbReference>
<comment type="similarity">
    <text evidence="1">Belongs to the DEAD box helicase family. DEAH subfamily.</text>
</comment>
<dbReference type="GO" id="GO:0000462">
    <property type="term" value="P:maturation of SSU-rRNA from tricistronic rRNA transcript (SSU-rRNA, 5.8S rRNA, LSU-rRNA)"/>
    <property type="evidence" value="ECO:0007669"/>
    <property type="project" value="TreeGrafter"/>
</dbReference>
<dbReference type="InterPro" id="IPR056371">
    <property type="entry name" value="DHX37-like_C"/>
</dbReference>
<evidence type="ECO:0000256" key="2">
    <source>
        <dbReference type="ARBA" id="ARBA00012552"/>
    </source>
</evidence>
<dbReference type="InterPro" id="IPR048333">
    <property type="entry name" value="HA2_WH"/>
</dbReference>
<evidence type="ECO:0000256" key="8">
    <source>
        <dbReference type="SAM" id="Coils"/>
    </source>
</evidence>
<dbReference type="GO" id="GO:0005730">
    <property type="term" value="C:nucleolus"/>
    <property type="evidence" value="ECO:0007669"/>
    <property type="project" value="TreeGrafter"/>
</dbReference>
<feature type="compositionally biased region" description="Basic and acidic residues" evidence="9">
    <location>
        <begin position="202"/>
        <end position="213"/>
    </location>
</feature>
<feature type="domain" description="Helicase C-terminal" evidence="11">
    <location>
        <begin position="636"/>
        <end position="814"/>
    </location>
</feature>
<evidence type="ECO:0000259" key="11">
    <source>
        <dbReference type="PROSITE" id="PS51194"/>
    </source>
</evidence>
<keyword evidence="4" id="KW-0378">Hydrolase</keyword>
<evidence type="ECO:0000256" key="7">
    <source>
        <dbReference type="ARBA" id="ARBA00047984"/>
    </source>
</evidence>
<dbReference type="OrthoDB" id="10253254at2759"/>
<dbReference type="InterPro" id="IPR011545">
    <property type="entry name" value="DEAD/DEAH_box_helicase_dom"/>
</dbReference>
<evidence type="ECO:0000259" key="10">
    <source>
        <dbReference type="PROSITE" id="PS51192"/>
    </source>
</evidence>
<evidence type="ECO:0000256" key="5">
    <source>
        <dbReference type="ARBA" id="ARBA00022806"/>
    </source>
</evidence>
<dbReference type="SMART" id="SM00487">
    <property type="entry name" value="DEXDc"/>
    <property type="match status" value="1"/>
</dbReference>
<dbReference type="Pfam" id="PF04408">
    <property type="entry name" value="WHD_HA2"/>
    <property type="match status" value="1"/>
</dbReference>
<feature type="region of interest" description="Disordered" evidence="9">
    <location>
        <begin position="199"/>
        <end position="224"/>
    </location>
</feature>
<evidence type="ECO:0000256" key="6">
    <source>
        <dbReference type="ARBA" id="ARBA00022840"/>
    </source>
</evidence>
<dbReference type="InterPro" id="IPR001650">
    <property type="entry name" value="Helicase_C-like"/>
</dbReference>
<dbReference type="SMART" id="SM00490">
    <property type="entry name" value="HELICc"/>
    <property type="match status" value="1"/>
</dbReference>
<reference evidence="12" key="1">
    <citation type="submission" date="2022-04" db="EMBL/GenBank/DDBJ databases">
        <title>Carnegiea gigantea Genome sequencing and assembly v2.</title>
        <authorList>
            <person name="Copetti D."/>
            <person name="Sanderson M.J."/>
            <person name="Burquez A."/>
            <person name="Wojciechowski M.F."/>
        </authorList>
    </citation>
    <scope>NUCLEOTIDE SEQUENCE</scope>
    <source>
        <strain evidence="12">SGP5-SGP5p</strain>
        <tissue evidence="12">Aerial part</tissue>
    </source>
</reference>
<feature type="coiled-coil region" evidence="8">
    <location>
        <begin position="11"/>
        <end position="61"/>
    </location>
</feature>
<organism evidence="12 13">
    <name type="scientific">Carnegiea gigantea</name>
    <dbReference type="NCBI Taxonomy" id="171969"/>
    <lineage>
        <taxon>Eukaryota</taxon>
        <taxon>Viridiplantae</taxon>
        <taxon>Streptophyta</taxon>
        <taxon>Embryophyta</taxon>
        <taxon>Tracheophyta</taxon>
        <taxon>Spermatophyta</taxon>
        <taxon>Magnoliopsida</taxon>
        <taxon>eudicotyledons</taxon>
        <taxon>Gunneridae</taxon>
        <taxon>Pentapetalae</taxon>
        <taxon>Caryophyllales</taxon>
        <taxon>Cactineae</taxon>
        <taxon>Cactaceae</taxon>
        <taxon>Cactoideae</taxon>
        <taxon>Echinocereeae</taxon>
        <taxon>Carnegiea</taxon>
    </lineage>
</organism>
<evidence type="ECO:0000313" key="13">
    <source>
        <dbReference type="Proteomes" id="UP001153076"/>
    </source>
</evidence>
<dbReference type="InterPro" id="IPR027417">
    <property type="entry name" value="P-loop_NTPase"/>
</dbReference>
<accession>A0A9Q1KJK7</accession>
<dbReference type="FunFam" id="3.40.50.300:FF:000637">
    <property type="entry name" value="ATP-dependent RNA helicase DHX37/DHR1"/>
    <property type="match status" value="1"/>
</dbReference>
<dbReference type="SMART" id="SM00847">
    <property type="entry name" value="HA2"/>
    <property type="match status" value="1"/>
</dbReference>
<evidence type="ECO:0000256" key="1">
    <source>
        <dbReference type="ARBA" id="ARBA00008792"/>
    </source>
</evidence>
<dbReference type="CDD" id="cd18791">
    <property type="entry name" value="SF2_C_RHA"/>
    <property type="match status" value="1"/>
</dbReference>
<evidence type="ECO:0000256" key="4">
    <source>
        <dbReference type="ARBA" id="ARBA00022801"/>
    </source>
</evidence>
<dbReference type="Pfam" id="PF07717">
    <property type="entry name" value="OB_NTP_bind"/>
    <property type="match status" value="1"/>
</dbReference>
<dbReference type="Pfam" id="PF00270">
    <property type="entry name" value="DEAD"/>
    <property type="match status" value="1"/>
</dbReference>
<evidence type="ECO:0000256" key="9">
    <source>
        <dbReference type="SAM" id="MobiDB-lite"/>
    </source>
</evidence>
<dbReference type="GO" id="GO:0016787">
    <property type="term" value="F:hydrolase activity"/>
    <property type="evidence" value="ECO:0007669"/>
    <property type="project" value="UniProtKB-KW"/>
</dbReference>
<dbReference type="PROSITE" id="PS00690">
    <property type="entry name" value="DEAH_ATP_HELICASE"/>
    <property type="match status" value="1"/>
</dbReference>
<gene>
    <name evidence="12" type="ORF">Cgig2_020852</name>
</gene>
<dbReference type="GO" id="GO:0003724">
    <property type="term" value="F:RNA helicase activity"/>
    <property type="evidence" value="ECO:0007669"/>
    <property type="project" value="UniProtKB-EC"/>
</dbReference>
<dbReference type="FunFam" id="1.20.120.1080:FF:000021">
    <property type="entry name" value="ATP-dependent RNA helicase DEAH13"/>
    <property type="match status" value="1"/>
</dbReference>
<dbReference type="InterPro" id="IPR014001">
    <property type="entry name" value="Helicase_ATP-bd"/>
</dbReference>
<dbReference type="SUPFAM" id="SSF52540">
    <property type="entry name" value="P-loop containing nucleoside triphosphate hydrolases"/>
    <property type="match status" value="1"/>
</dbReference>
<evidence type="ECO:0000256" key="3">
    <source>
        <dbReference type="ARBA" id="ARBA00022741"/>
    </source>
</evidence>
<dbReference type="InterPro" id="IPR011709">
    <property type="entry name" value="DEAD-box_helicase_OB_fold"/>
</dbReference>
<dbReference type="Proteomes" id="UP001153076">
    <property type="component" value="Unassembled WGS sequence"/>
</dbReference>
<proteinExistence type="inferred from homology"/>
<keyword evidence="6" id="KW-0067">ATP-binding</keyword>
<feature type="domain" description="Helicase ATP-binding" evidence="10">
    <location>
        <begin position="267"/>
        <end position="459"/>
    </location>
</feature>
<dbReference type="Gene3D" id="3.40.50.300">
    <property type="entry name" value="P-loop containing nucleotide triphosphate hydrolases"/>
    <property type="match status" value="3"/>
</dbReference>
<dbReference type="PANTHER" id="PTHR18934">
    <property type="entry name" value="ATP-DEPENDENT RNA HELICASE"/>
    <property type="match status" value="1"/>
</dbReference>
<dbReference type="Pfam" id="PF00271">
    <property type="entry name" value="Helicase_C"/>
    <property type="match status" value="1"/>
</dbReference>
<feature type="compositionally biased region" description="Low complexity" evidence="9">
    <location>
        <begin position="587"/>
        <end position="596"/>
    </location>
</feature>
<dbReference type="PROSITE" id="PS51194">
    <property type="entry name" value="HELICASE_CTER"/>
    <property type="match status" value="1"/>
</dbReference>
<dbReference type="InterPro" id="IPR002464">
    <property type="entry name" value="DNA/RNA_helicase_DEAH_CS"/>
</dbReference>
<comment type="caution">
    <text evidence="12">The sequence shown here is derived from an EMBL/GenBank/DDBJ whole genome shotgun (WGS) entry which is preliminary data.</text>
</comment>
<dbReference type="Pfam" id="PF21010">
    <property type="entry name" value="HA2_C"/>
    <property type="match status" value="1"/>
</dbReference>
<comment type="catalytic activity">
    <reaction evidence="7">
        <text>ATP + H2O = ADP + phosphate + H(+)</text>
        <dbReference type="Rhea" id="RHEA:13065"/>
        <dbReference type="ChEBI" id="CHEBI:15377"/>
        <dbReference type="ChEBI" id="CHEBI:15378"/>
        <dbReference type="ChEBI" id="CHEBI:30616"/>
        <dbReference type="ChEBI" id="CHEBI:43474"/>
        <dbReference type="ChEBI" id="CHEBI:456216"/>
        <dbReference type="EC" id="3.6.4.13"/>
    </reaction>
</comment>
<keyword evidence="5" id="KW-0347">Helicase</keyword>
<protein>
    <recommendedName>
        <fullName evidence="2">RNA helicase</fullName>
        <ecNumber evidence="2">3.6.4.13</ecNumber>
    </recommendedName>
</protein>
<dbReference type="GO" id="GO:0005524">
    <property type="term" value="F:ATP binding"/>
    <property type="evidence" value="ECO:0007669"/>
    <property type="project" value="UniProtKB-KW"/>
</dbReference>
<dbReference type="EC" id="3.6.4.13" evidence="2"/>
<evidence type="ECO:0000313" key="12">
    <source>
        <dbReference type="EMBL" id="KAJ8444006.1"/>
    </source>
</evidence>
<dbReference type="InterPro" id="IPR007502">
    <property type="entry name" value="Helicase-assoc_dom"/>
</dbReference>
<name>A0A9Q1KJK7_9CARY</name>
<keyword evidence="3" id="KW-0547">Nucleotide-binding</keyword>
<dbReference type="PANTHER" id="PTHR18934:SF99">
    <property type="entry name" value="ATP-DEPENDENT RNA HELICASE DHX37-RELATED"/>
    <property type="match status" value="1"/>
</dbReference>
<dbReference type="EMBL" id="JAKOGI010000109">
    <property type="protein sequence ID" value="KAJ8444006.1"/>
    <property type="molecule type" value="Genomic_DNA"/>
</dbReference>
<dbReference type="CDD" id="cd17982">
    <property type="entry name" value="DEXHc_DHX37"/>
    <property type="match status" value="1"/>
</dbReference>
<sequence length="1306" mass="146716">MEETDSNTLILPAKKKNKEKLKARVKCVENKKLSKSRKRKLKKLADEKEKEKLLSKSLEALEKYTISENAYSLLWSSQNIGQALTLKEKRRRDMQFSKAGLQLPQNDLNAKRRKVESCKMEIENHESPSLQVAANSATLQSVPIERDGAEDTSTSSVPYWGSDHRQGFGGLDPYNLAKGAATEGNYKVNWPAAGILLSHPSSDNDEKTVAEVDKPDDDSGEDSCGCASGIPDPQPLIAPIVVHVSRPKEVEDARKDLPIIMKEQEIMEAINGSIIVFICGETGCGKTTQVPQFLYEAGYGSTKCSMRSGVIGVTQPRRVAVLSTAKRVAYELGLRLGKEVGFQVRHDKKIGENASIKFMTDGILLREVQSDFLLKRYSVLILDEAHERSLNTDILIGMLSRVIKQRVAIYEDQCQRMLGGELIRPEDRIYPLKLILMSATLQIEDFTSGTRIFDRCRLPIEISARQFPVTRHFSKKTELVDYIGEAYRKVLKIHKRLPPGGILVFVTGQREVEYLCRKLRNASKLFGTKSSKVSSENKANEGAVVDQIDGCNMMEINEALDMHTTEKQADQFSCYDEYHDESDNDDSYSSRSSASDSKSDTESDDEDLAEQETSKLDGDTVEFSGENVKPDALKAAFEALTGNTASRSVGIRREISPSLNSSPNISHLSPPKEIREDKGLVYGSLHVLPLYAMLPAAAQLRVFEETKEGERLVVVATNVAETSLTIPGIKYVVDTGREKVKKYNSSNGMESYEIQWISKASAEQRAGRAGRTGPGHCYRLYSSAAFANEFPEYSCPEILKIPVDGVVLLMKSMGISKVANFPFPTPPDATALAEAERCLKALEALDSEGRLTPLGKTMAQYPMSPRHSRLLLLAIQISKKEMSHIRPNLVLGYAIAVAAALSLPNPFLFQFDSSQTKTEGLEQDQGNQDQQNKLLRKQMKECAKRSRAKFSNLKSDALTIAYALQCFEQSENATQFCNENSLHQKTLEEMSKLRKQLLQLVFNQRYCGLQQEFSWTHGTAEDVEHDWRVLSNKNPLSQIEENIVCRAICAGWADRVAKRIRGIVGSAEGDRKVNAVRYQASMVKETVFLRRWSAVAKSAPEFLVYSEMLHTKRPYIHGATSVESEWLVKYAGSLCTYSAPLEDPKPIYDPYNDQVLCCVIPYFGPHLWELPLCKVPIKDVQQRVAVFAYALLDGRVLPCLKSVQKYMSALPGSILRPEALGQKRVGNLLSKLKTRLRTIDSCAKLREAWKENPRHLYSEIRDWFQVGFQSLFAELWETMHHEVLLTPQDRFPDRNRKKKRRHKKSE</sequence>
<dbReference type="Gene3D" id="1.20.120.1080">
    <property type="match status" value="1"/>
</dbReference>
<dbReference type="Pfam" id="PF23362">
    <property type="entry name" value="DHX37_C"/>
    <property type="match status" value="1"/>
</dbReference>